<dbReference type="InterPro" id="IPR029032">
    <property type="entry name" value="AhpD-like"/>
</dbReference>
<dbReference type="eggNOG" id="COG2128">
    <property type="taxonomic scope" value="Bacteria"/>
</dbReference>
<dbReference type="STRING" id="96561.Dole_0015"/>
<dbReference type="Proteomes" id="UP000008561">
    <property type="component" value="Chromosome"/>
</dbReference>
<dbReference type="PANTHER" id="PTHR34846">
    <property type="entry name" value="4-CARBOXYMUCONOLACTONE DECARBOXYLASE FAMILY PROTEIN (AFU_ORTHOLOGUE AFUA_6G11590)"/>
    <property type="match status" value="1"/>
</dbReference>
<organism evidence="2 3">
    <name type="scientific">Desulfosudis oleivorans (strain DSM 6200 / JCM 39069 / Hxd3)</name>
    <name type="common">Desulfococcus oleovorans</name>
    <dbReference type="NCBI Taxonomy" id="96561"/>
    <lineage>
        <taxon>Bacteria</taxon>
        <taxon>Pseudomonadati</taxon>
        <taxon>Thermodesulfobacteriota</taxon>
        <taxon>Desulfobacteria</taxon>
        <taxon>Desulfobacterales</taxon>
        <taxon>Desulfosudaceae</taxon>
        <taxon>Desulfosudis</taxon>
    </lineage>
</organism>
<proteinExistence type="predicted"/>
<protein>
    <submittedName>
        <fullName evidence="2">Carboxymuconolactone decarboxylase</fullName>
    </submittedName>
</protein>
<dbReference type="RefSeq" id="WP_012173444.1">
    <property type="nucleotide sequence ID" value="NC_009943.1"/>
</dbReference>
<dbReference type="InterPro" id="IPR003779">
    <property type="entry name" value="CMD-like"/>
</dbReference>
<feature type="domain" description="Carboxymuconolactone decarboxylase-like" evidence="1">
    <location>
        <begin position="39"/>
        <end position="97"/>
    </location>
</feature>
<accession>A8ZRQ8</accession>
<dbReference type="SUPFAM" id="SSF69118">
    <property type="entry name" value="AhpD-like"/>
    <property type="match status" value="1"/>
</dbReference>
<dbReference type="HOGENOM" id="CLU_082760_2_1_7"/>
<dbReference type="KEGG" id="dol:Dole_0015"/>
<dbReference type="GO" id="GO:0051920">
    <property type="term" value="F:peroxiredoxin activity"/>
    <property type="evidence" value="ECO:0007669"/>
    <property type="project" value="InterPro"/>
</dbReference>
<reference evidence="2 3" key="1">
    <citation type="submission" date="2007-10" db="EMBL/GenBank/DDBJ databases">
        <title>Complete sequence of Desulfococcus oleovorans Hxd3.</title>
        <authorList>
            <consortium name="US DOE Joint Genome Institute"/>
            <person name="Copeland A."/>
            <person name="Lucas S."/>
            <person name="Lapidus A."/>
            <person name="Barry K."/>
            <person name="Glavina del Rio T."/>
            <person name="Dalin E."/>
            <person name="Tice H."/>
            <person name="Pitluck S."/>
            <person name="Kiss H."/>
            <person name="Brettin T."/>
            <person name="Bruce D."/>
            <person name="Detter J.C."/>
            <person name="Han C."/>
            <person name="Schmutz J."/>
            <person name="Larimer F."/>
            <person name="Land M."/>
            <person name="Hauser L."/>
            <person name="Kyrpides N."/>
            <person name="Kim E."/>
            <person name="Wawrik B."/>
            <person name="Richardson P."/>
        </authorList>
    </citation>
    <scope>NUCLEOTIDE SEQUENCE [LARGE SCALE GENOMIC DNA]</scope>
    <source>
        <strain evidence="3">DSM 6200 / JCM 39069 / Hxd3</strain>
    </source>
</reference>
<evidence type="ECO:0000313" key="3">
    <source>
        <dbReference type="Proteomes" id="UP000008561"/>
    </source>
</evidence>
<gene>
    <name evidence="2" type="ordered locus">Dole_0015</name>
</gene>
<dbReference type="AlphaFoldDB" id="A8ZRQ8"/>
<evidence type="ECO:0000259" key="1">
    <source>
        <dbReference type="Pfam" id="PF02627"/>
    </source>
</evidence>
<sequence>MPHIDLPEKEDLPSEIGDLLALLPPLNAFRMMAVVPVSFRPFLDLAGSVLSGETFDAKLREIAVLRVVRQLKCDYAWTHHVTVGKATGLTDTEIGAIKTEDPVSSLDDEGNLLCRAADEITLSACLSDDTLEQIKARYGNAGAGALILCCAYFNMLGRCLLSMRVDLETEKVL</sequence>
<name>A8ZRQ8_DESOH</name>
<dbReference type="PANTHER" id="PTHR34846:SF11">
    <property type="entry name" value="4-CARBOXYMUCONOLACTONE DECARBOXYLASE FAMILY PROTEIN (AFU_ORTHOLOGUE AFUA_6G11590)"/>
    <property type="match status" value="1"/>
</dbReference>
<dbReference type="EMBL" id="CP000859">
    <property type="protein sequence ID" value="ABW65825.1"/>
    <property type="molecule type" value="Genomic_DNA"/>
</dbReference>
<dbReference type="Pfam" id="PF02627">
    <property type="entry name" value="CMD"/>
    <property type="match status" value="1"/>
</dbReference>
<dbReference type="Gene3D" id="1.20.1290.10">
    <property type="entry name" value="AhpD-like"/>
    <property type="match status" value="1"/>
</dbReference>
<keyword evidence="3" id="KW-1185">Reference proteome</keyword>
<evidence type="ECO:0000313" key="2">
    <source>
        <dbReference type="EMBL" id="ABW65825.1"/>
    </source>
</evidence>